<dbReference type="InterPro" id="IPR036249">
    <property type="entry name" value="Thioredoxin-like_sf"/>
</dbReference>
<dbReference type="PROSITE" id="PS51354">
    <property type="entry name" value="GLUTAREDOXIN_2"/>
    <property type="match status" value="1"/>
</dbReference>
<evidence type="ECO:0000256" key="3">
    <source>
        <dbReference type="ARBA" id="ARBA00022490"/>
    </source>
</evidence>
<dbReference type="FunFam" id="3.40.30.10:FF:000028">
    <property type="entry name" value="Glutaredoxin family protein"/>
    <property type="match status" value="1"/>
</dbReference>
<comment type="similarity">
    <text evidence="2">Belongs to the glutaredoxin family. CC-type subfamily.</text>
</comment>
<organism evidence="6 7">
    <name type="scientific">Nyssa sinensis</name>
    <dbReference type="NCBI Taxonomy" id="561372"/>
    <lineage>
        <taxon>Eukaryota</taxon>
        <taxon>Viridiplantae</taxon>
        <taxon>Streptophyta</taxon>
        <taxon>Embryophyta</taxon>
        <taxon>Tracheophyta</taxon>
        <taxon>Spermatophyta</taxon>
        <taxon>Magnoliopsida</taxon>
        <taxon>eudicotyledons</taxon>
        <taxon>Gunneridae</taxon>
        <taxon>Pentapetalae</taxon>
        <taxon>asterids</taxon>
        <taxon>Cornales</taxon>
        <taxon>Nyssaceae</taxon>
        <taxon>Nyssa</taxon>
    </lineage>
</organism>
<keyword evidence="4" id="KW-0676">Redox-active center</keyword>
<evidence type="ECO:0000313" key="6">
    <source>
        <dbReference type="EMBL" id="KAA8548506.1"/>
    </source>
</evidence>
<keyword evidence="7" id="KW-1185">Reference proteome</keyword>
<dbReference type="OrthoDB" id="418495at2759"/>
<gene>
    <name evidence="6" type="ORF">F0562_000227</name>
</gene>
<dbReference type="PANTHER" id="PTHR10168">
    <property type="entry name" value="GLUTAREDOXIN"/>
    <property type="match status" value="1"/>
</dbReference>
<dbReference type="NCBIfam" id="TIGR02189">
    <property type="entry name" value="GlrX-like_plant"/>
    <property type="match status" value="1"/>
</dbReference>
<dbReference type="Proteomes" id="UP000325577">
    <property type="component" value="Linkage Group LG0"/>
</dbReference>
<sequence length="158" mass="17508">MGIDTIFGDLDLDSLCTDISRVEPYSHVTNSEFNFNIILINNLDINGETNENSIFGMDRITRLASQKAVVIFSKSSCCMSHAIKRLFYEQGVSPMIHELDEDSKGREMEWALMMLGCNPAVPAVFIGGKFVGSANTVMTLHLNGSLKRMLKDAGALWL</sequence>
<feature type="domain" description="Glutaredoxin" evidence="5">
    <location>
        <begin position="69"/>
        <end position="131"/>
    </location>
</feature>
<evidence type="ECO:0000259" key="5">
    <source>
        <dbReference type="Pfam" id="PF00462"/>
    </source>
</evidence>
<evidence type="ECO:0000256" key="1">
    <source>
        <dbReference type="ARBA" id="ARBA00004496"/>
    </source>
</evidence>
<dbReference type="Pfam" id="PF00462">
    <property type="entry name" value="Glutaredoxin"/>
    <property type="match status" value="1"/>
</dbReference>
<protein>
    <recommendedName>
        <fullName evidence="5">Glutaredoxin domain-containing protein</fullName>
    </recommendedName>
</protein>
<name>A0A5J5C0T1_9ASTE</name>
<evidence type="ECO:0000256" key="4">
    <source>
        <dbReference type="ARBA" id="ARBA00023284"/>
    </source>
</evidence>
<dbReference type="CDD" id="cd03419">
    <property type="entry name" value="GRX_GRXh_1_2_like"/>
    <property type="match status" value="1"/>
</dbReference>
<evidence type="ECO:0000313" key="7">
    <source>
        <dbReference type="Proteomes" id="UP000325577"/>
    </source>
</evidence>
<dbReference type="InterPro" id="IPR002109">
    <property type="entry name" value="Glutaredoxin"/>
</dbReference>
<proteinExistence type="inferred from homology"/>
<accession>A0A5J5C0T1</accession>
<dbReference type="GO" id="GO:0005737">
    <property type="term" value="C:cytoplasm"/>
    <property type="evidence" value="ECO:0007669"/>
    <property type="project" value="UniProtKB-SubCell"/>
</dbReference>
<keyword evidence="3" id="KW-0963">Cytoplasm</keyword>
<evidence type="ECO:0000256" key="2">
    <source>
        <dbReference type="ARBA" id="ARBA00007568"/>
    </source>
</evidence>
<reference evidence="6 7" key="1">
    <citation type="submission" date="2019-09" db="EMBL/GenBank/DDBJ databases">
        <title>A chromosome-level genome assembly of the Chinese tupelo Nyssa sinensis.</title>
        <authorList>
            <person name="Yang X."/>
            <person name="Kang M."/>
            <person name="Yang Y."/>
            <person name="Xiong H."/>
            <person name="Wang M."/>
            <person name="Zhang Z."/>
            <person name="Wang Z."/>
            <person name="Wu H."/>
            <person name="Ma T."/>
            <person name="Liu J."/>
            <person name="Xi Z."/>
        </authorList>
    </citation>
    <scope>NUCLEOTIDE SEQUENCE [LARGE SCALE GENOMIC DNA]</scope>
    <source>
        <strain evidence="6">J267</strain>
        <tissue evidence="6">Leaf</tissue>
    </source>
</reference>
<dbReference type="Gene3D" id="3.40.30.10">
    <property type="entry name" value="Glutaredoxin"/>
    <property type="match status" value="1"/>
</dbReference>
<dbReference type="SUPFAM" id="SSF52833">
    <property type="entry name" value="Thioredoxin-like"/>
    <property type="match status" value="1"/>
</dbReference>
<dbReference type="AlphaFoldDB" id="A0A5J5C0T1"/>
<dbReference type="InterPro" id="IPR011905">
    <property type="entry name" value="GlrX-like_pln_2"/>
</dbReference>
<dbReference type="EMBL" id="CM018031">
    <property type="protein sequence ID" value="KAA8548506.1"/>
    <property type="molecule type" value="Genomic_DNA"/>
</dbReference>
<comment type="subcellular location">
    <subcellularLocation>
        <location evidence="1">Cytoplasm</location>
    </subcellularLocation>
</comment>